<dbReference type="EMBL" id="BAABCN010000003">
    <property type="protein sequence ID" value="GAA3875875.1"/>
    <property type="molecule type" value="Genomic_DNA"/>
</dbReference>
<proteinExistence type="predicted"/>
<dbReference type="Pfam" id="PF03583">
    <property type="entry name" value="LIP"/>
    <property type="match status" value="1"/>
</dbReference>
<dbReference type="Gene3D" id="3.40.50.1820">
    <property type="entry name" value="alpha/beta hydrolase"/>
    <property type="match status" value="1"/>
</dbReference>
<feature type="region of interest" description="Disordered" evidence="1">
    <location>
        <begin position="1"/>
        <end position="51"/>
    </location>
</feature>
<dbReference type="Gene3D" id="1.10.260.130">
    <property type="match status" value="1"/>
</dbReference>
<reference evidence="3" key="1">
    <citation type="journal article" date="2019" name="Int. J. Syst. Evol. Microbiol.">
        <title>The Global Catalogue of Microorganisms (GCM) 10K type strain sequencing project: providing services to taxonomists for standard genome sequencing and annotation.</title>
        <authorList>
            <consortium name="The Broad Institute Genomics Platform"/>
            <consortium name="The Broad Institute Genome Sequencing Center for Infectious Disease"/>
            <person name="Wu L."/>
            <person name="Ma J."/>
        </authorList>
    </citation>
    <scope>NUCLEOTIDE SEQUENCE [LARGE SCALE GENOMIC DNA]</scope>
    <source>
        <strain evidence="3">JCM 17021</strain>
    </source>
</reference>
<dbReference type="SUPFAM" id="SSF53474">
    <property type="entry name" value="alpha/beta-Hydrolases"/>
    <property type="match status" value="1"/>
</dbReference>
<name>A0ABP7KHM8_9MICO</name>
<dbReference type="PANTHER" id="PTHR34853">
    <property type="match status" value="1"/>
</dbReference>
<dbReference type="InterPro" id="IPR005152">
    <property type="entry name" value="Lipase_secreted"/>
</dbReference>
<feature type="compositionally biased region" description="Low complexity" evidence="1">
    <location>
        <begin position="427"/>
        <end position="438"/>
    </location>
</feature>
<organism evidence="2 3">
    <name type="scientific">Leifsonia kafniensis</name>
    <dbReference type="NCBI Taxonomy" id="475957"/>
    <lineage>
        <taxon>Bacteria</taxon>
        <taxon>Bacillati</taxon>
        <taxon>Actinomycetota</taxon>
        <taxon>Actinomycetes</taxon>
        <taxon>Micrococcales</taxon>
        <taxon>Microbacteriaceae</taxon>
        <taxon>Leifsonia</taxon>
    </lineage>
</organism>
<keyword evidence="3" id="KW-1185">Reference proteome</keyword>
<dbReference type="RefSeq" id="WP_345065320.1">
    <property type="nucleotide sequence ID" value="NZ_BAABCN010000003.1"/>
</dbReference>
<feature type="region of interest" description="Disordered" evidence="1">
    <location>
        <begin position="405"/>
        <end position="438"/>
    </location>
</feature>
<evidence type="ECO:0000313" key="3">
    <source>
        <dbReference type="Proteomes" id="UP001501803"/>
    </source>
</evidence>
<comment type="caution">
    <text evidence="2">The sequence shown here is derived from an EMBL/GenBank/DDBJ whole genome shotgun (WGS) entry which is preliminary data.</text>
</comment>
<dbReference type="PANTHER" id="PTHR34853:SF1">
    <property type="entry name" value="LIPASE 5"/>
    <property type="match status" value="1"/>
</dbReference>
<gene>
    <name evidence="2" type="ORF">GCM10022381_18200</name>
</gene>
<evidence type="ECO:0000256" key="1">
    <source>
        <dbReference type="SAM" id="MobiDB-lite"/>
    </source>
</evidence>
<protein>
    <submittedName>
        <fullName evidence="2">Lipase family protein</fullName>
    </submittedName>
</protein>
<accession>A0ABP7KHM8</accession>
<dbReference type="Proteomes" id="UP001501803">
    <property type="component" value="Unassembled WGS sequence"/>
</dbReference>
<evidence type="ECO:0000313" key="2">
    <source>
        <dbReference type="EMBL" id="GAA3875875.1"/>
    </source>
</evidence>
<dbReference type="PIRSF" id="PIRSF029171">
    <property type="entry name" value="Esterase_LipA"/>
    <property type="match status" value="1"/>
</dbReference>
<dbReference type="InterPro" id="IPR029058">
    <property type="entry name" value="AB_hydrolase_fold"/>
</dbReference>
<sequence length="438" mass="45401">MLTGCTAAASQPDEPASVVSSDGQYEIPAFYEPPSPLPSGTHGDLIRSEEAPAPDGARAWRILYLSELGDGTPVAVSGFVVVPDGKAPEGDRKVIAWAHGTEGGGRNCAPSLVTQPAMELVDYFDYNSAVQQDPGVPSLSKMLDAGYAVVATDYQGLGTPGVHEYTVMGTETNNVWDSVKAAQQIKETQAGNDMAVLGWSQGGGAAAWMAQNTAYGAPLNLVGAAGLAPAANNGPQFAHQVEPGPANATSPAHGVALQLNVINGLMAAYPELEASGMVTAEGEKALVGAANQCVNHLAYVINSNVAEPYQTLMQPTTPADWQKRLDENTAGYTAPLAPILVMQGTSDTVVNPNATTQYIERVCGFGEPVQYTLYSGATHQTIPQDASGEYMSWFADRFAGDDAPTTCAPVGSTQTAPTPIPTPSPIPAEATATPAPAE</sequence>